<sequence length="370" mass="38806">MTFEDIWRVPDAAHSDGRFPGYVGAVRVRGHVEIHAAGRTAVEDDSAPMGASTQFRIASITKPMGGALLLSLVEDGLIGLDDEVAQWAPELASPRVLRDPDGPLEDTVAAVRRVTVRHLMTLTSGWGVGLKPNPLQRAMIERGVFPSAMGHDCTGDEFLERVGSLPLVFQPGEGWRYETSFNLLGLVLERALGRSVGELLAERVLGPLGMADTAFVGDPARLAAAYTPKRAGLELTDPPDGRYARPPGFEHLSGGLVSTAGDVLRFYSAIADGELLGDASRAALTSNALTPQQRASAPEVFLAPGSTWGLGTGVVEATGAWGWSGGSGTTAAVDPRLDTVAVLLTQRAMAGPDDSPQPFHDAVASAAALV</sequence>
<reference evidence="2 3" key="1">
    <citation type="submission" date="2018-10" db="EMBL/GenBank/DDBJ databases">
        <title>Genomic Encyclopedia of Archaeal and Bacterial Type Strains, Phase II (KMG-II): from individual species to whole genera.</title>
        <authorList>
            <person name="Goeker M."/>
        </authorList>
    </citation>
    <scope>NUCLEOTIDE SEQUENCE [LARGE SCALE GENOMIC DNA]</scope>
    <source>
        <strain evidence="2 3">DSM 14954</strain>
    </source>
</reference>
<dbReference type="OrthoDB" id="4281716at2"/>
<dbReference type="RefSeq" id="WP_121250017.1">
    <property type="nucleotide sequence ID" value="NZ_RBIL01000001.1"/>
</dbReference>
<dbReference type="Proteomes" id="UP000278962">
    <property type="component" value="Unassembled WGS sequence"/>
</dbReference>
<dbReference type="SUPFAM" id="SSF56601">
    <property type="entry name" value="beta-lactamase/transpeptidase-like"/>
    <property type="match status" value="1"/>
</dbReference>
<dbReference type="EMBL" id="RBIL01000001">
    <property type="protein sequence ID" value="RKQ92315.1"/>
    <property type="molecule type" value="Genomic_DNA"/>
</dbReference>
<dbReference type="AlphaFoldDB" id="A0A660LDJ2"/>
<organism evidence="2 3">
    <name type="scientific">Solirubrobacter pauli</name>
    <dbReference type="NCBI Taxonomy" id="166793"/>
    <lineage>
        <taxon>Bacteria</taxon>
        <taxon>Bacillati</taxon>
        <taxon>Actinomycetota</taxon>
        <taxon>Thermoleophilia</taxon>
        <taxon>Solirubrobacterales</taxon>
        <taxon>Solirubrobacteraceae</taxon>
        <taxon>Solirubrobacter</taxon>
    </lineage>
</organism>
<dbReference type="PANTHER" id="PTHR43283">
    <property type="entry name" value="BETA-LACTAMASE-RELATED"/>
    <property type="match status" value="1"/>
</dbReference>
<accession>A0A660LDJ2</accession>
<feature type="domain" description="Beta-lactamase-related" evidence="1">
    <location>
        <begin position="16"/>
        <end position="356"/>
    </location>
</feature>
<proteinExistence type="predicted"/>
<evidence type="ECO:0000313" key="3">
    <source>
        <dbReference type="Proteomes" id="UP000278962"/>
    </source>
</evidence>
<dbReference type="Pfam" id="PF00144">
    <property type="entry name" value="Beta-lactamase"/>
    <property type="match status" value="1"/>
</dbReference>
<name>A0A660LDJ2_9ACTN</name>
<evidence type="ECO:0000259" key="1">
    <source>
        <dbReference type="Pfam" id="PF00144"/>
    </source>
</evidence>
<gene>
    <name evidence="2" type="ORF">C8N24_2160</name>
</gene>
<dbReference type="Gene3D" id="3.40.710.10">
    <property type="entry name" value="DD-peptidase/beta-lactamase superfamily"/>
    <property type="match status" value="1"/>
</dbReference>
<protein>
    <submittedName>
        <fullName evidence="2">CubicO group peptidase (Beta-lactamase class C family)</fullName>
    </submittedName>
</protein>
<evidence type="ECO:0000313" key="2">
    <source>
        <dbReference type="EMBL" id="RKQ92315.1"/>
    </source>
</evidence>
<dbReference type="PANTHER" id="PTHR43283:SF3">
    <property type="entry name" value="BETA-LACTAMASE FAMILY PROTEIN (AFU_ORTHOLOGUE AFUA_5G07500)"/>
    <property type="match status" value="1"/>
</dbReference>
<comment type="caution">
    <text evidence="2">The sequence shown here is derived from an EMBL/GenBank/DDBJ whole genome shotgun (WGS) entry which is preliminary data.</text>
</comment>
<dbReference type="InterPro" id="IPR001466">
    <property type="entry name" value="Beta-lactam-related"/>
</dbReference>
<dbReference type="InterPro" id="IPR012338">
    <property type="entry name" value="Beta-lactam/transpept-like"/>
</dbReference>
<keyword evidence="3" id="KW-1185">Reference proteome</keyword>
<dbReference type="InterPro" id="IPR050789">
    <property type="entry name" value="Diverse_Enzym_Activities"/>
</dbReference>